<gene>
    <name evidence="2" type="ORF">SLNSH_15790</name>
</gene>
<proteinExistence type="predicted"/>
<reference evidence="3" key="1">
    <citation type="submission" date="2018-03" db="EMBL/GenBank/DDBJ databases">
        <authorList>
            <person name="Sun L."/>
            <person name="Liu H."/>
            <person name="Chen W."/>
            <person name="Huang K."/>
            <person name="Liu W."/>
            <person name="Gao X."/>
        </authorList>
    </citation>
    <scope>NUCLEOTIDE SEQUENCE [LARGE SCALE GENOMIC DNA]</scope>
    <source>
        <strain evidence="3">SH9</strain>
    </source>
</reference>
<evidence type="ECO:0008006" key="4">
    <source>
        <dbReference type="Google" id="ProtNLM"/>
    </source>
</evidence>
<dbReference type="AlphaFoldDB" id="A0A2T1HQZ1"/>
<dbReference type="Proteomes" id="UP000239772">
    <property type="component" value="Unassembled WGS sequence"/>
</dbReference>
<protein>
    <recommendedName>
        <fullName evidence="4">UrcA family protein</fullName>
    </recommendedName>
</protein>
<sequence>MSALRFIGPALLALAALVGAAQAAAPDSAECKRDLMVADSLMRQSRERLLNAASAPLATQCPVWRQHVEAARKANAIQGRCQTGMGKSVIQAELVNTATEFEAQIKARCKGGL</sequence>
<name>A0A2T1HQZ1_9HYPH</name>
<accession>A0A2T1HQZ1</accession>
<dbReference type="RefSeq" id="WP_106337975.1">
    <property type="nucleotide sequence ID" value="NZ_PVZS01000017.1"/>
</dbReference>
<comment type="caution">
    <text evidence="2">The sequence shown here is derived from an EMBL/GenBank/DDBJ whole genome shotgun (WGS) entry which is preliminary data.</text>
</comment>
<dbReference type="EMBL" id="PVZS01000017">
    <property type="protein sequence ID" value="PSC04068.1"/>
    <property type="molecule type" value="Genomic_DNA"/>
</dbReference>
<keyword evidence="3" id="KW-1185">Reference proteome</keyword>
<feature type="chain" id="PRO_5015743233" description="UrcA family protein" evidence="1">
    <location>
        <begin position="24"/>
        <end position="113"/>
    </location>
</feature>
<keyword evidence="1" id="KW-0732">Signal</keyword>
<dbReference type="OrthoDB" id="8480976at2"/>
<evidence type="ECO:0000256" key="1">
    <source>
        <dbReference type="SAM" id="SignalP"/>
    </source>
</evidence>
<organism evidence="2 3">
    <name type="scientific">Alsobacter soli</name>
    <dbReference type="NCBI Taxonomy" id="2109933"/>
    <lineage>
        <taxon>Bacteria</taxon>
        <taxon>Pseudomonadati</taxon>
        <taxon>Pseudomonadota</taxon>
        <taxon>Alphaproteobacteria</taxon>
        <taxon>Hyphomicrobiales</taxon>
        <taxon>Alsobacteraceae</taxon>
        <taxon>Alsobacter</taxon>
    </lineage>
</organism>
<evidence type="ECO:0000313" key="3">
    <source>
        <dbReference type="Proteomes" id="UP000239772"/>
    </source>
</evidence>
<feature type="signal peptide" evidence="1">
    <location>
        <begin position="1"/>
        <end position="23"/>
    </location>
</feature>
<evidence type="ECO:0000313" key="2">
    <source>
        <dbReference type="EMBL" id="PSC04068.1"/>
    </source>
</evidence>